<keyword evidence="1" id="KW-0472">Membrane</keyword>
<reference evidence="2 3" key="1">
    <citation type="submission" date="2017-11" db="EMBL/GenBank/DDBJ databases">
        <authorList>
            <person name="Lechat P."/>
        </authorList>
    </citation>
    <scope>NUCLEOTIDE SEQUENCE [LARGE SCALE GENOMIC DNA]</scope>
    <source>
        <strain evidence="2">L495</strain>
    </source>
</reference>
<accession>A0AAQ1NUF7</accession>
<sequence length="45" mass="5203">MTAIVLWMRSDQEENKKKWNLVSFLYLGSIYIIGTLVGPALKYVL</sequence>
<evidence type="ECO:0000313" key="3">
    <source>
        <dbReference type="Proteomes" id="UP000234460"/>
    </source>
</evidence>
<keyword evidence="1" id="KW-0812">Transmembrane</keyword>
<dbReference type="Proteomes" id="UP000234460">
    <property type="component" value="Chromosome LMANV2"/>
</dbReference>
<protein>
    <submittedName>
        <fullName evidence="2">Uncharacterized protein</fullName>
    </submittedName>
</protein>
<dbReference type="AlphaFoldDB" id="A0AAQ1NUF7"/>
<organism evidence="2 3">
    <name type="scientific">Leptospira interrogans serovar Manilae</name>
    <dbReference type="NCBI Taxonomy" id="214675"/>
    <lineage>
        <taxon>Bacteria</taxon>
        <taxon>Pseudomonadati</taxon>
        <taxon>Spirochaetota</taxon>
        <taxon>Spirochaetia</taxon>
        <taxon>Leptospirales</taxon>
        <taxon>Leptospiraceae</taxon>
        <taxon>Leptospira</taxon>
    </lineage>
</organism>
<feature type="transmembrane region" description="Helical" evidence="1">
    <location>
        <begin position="21"/>
        <end position="41"/>
    </location>
</feature>
<proteinExistence type="predicted"/>
<name>A0AAQ1NUF7_LEPIR</name>
<evidence type="ECO:0000313" key="2">
    <source>
        <dbReference type="EMBL" id="SOR60028.1"/>
    </source>
</evidence>
<dbReference type="EMBL" id="OEJX01000004">
    <property type="protein sequence ID" value="SOR60028.1"/>
    <property type="molecule type" value="Genomic_DNA"/>
</dbReference>
<comment type="caution">
    <text evidence="2">The sequence shown here is derived from an EMBL/GenBank/DDBJ whole genome shotgun (WGS) entry which is preliminary data.</text>
</comment>
<keyword evidence="1" id="KW-1133">Transmembrane helix</keyword>
<evidence type="ECO:0000256" key="1">
    <source>
        <dbReference type="SAM" id="Phobius"/>
    </source>
</evidence>
<gene>
    <name evidence="2" type="ORF">LMANV2_120040</name>
</gene>